<keyword evidence="11" id="KW-0969">Cilium</keyword>
<feature type="domain" description="Anti-sigma-28 factor FlgM C-terminal" evidence="10">
    <location>
        <begin position="43"/>
        <end position="96"/>
    </location>
</feature>
<keyword evidence="5" id="KW-0805">Transcription regulation</keyword>
<evidence type="ECO:0000256" key="7">
    <source>
        <dbReference type="ARBA" id="ARBA00024739"/>
    </source>
</evidence>
<evidence type="ECO:0000256" key="4">
    <source>
        <dbReference type="ARBA" id="ARBA00022795"/>
    </source>
</evidence>
<evidence type="ECO:0000256" key="9">
    <source>
        <dbReference type="SAM" id="MobiDB-lite"/>
    </source>
</evidence>
<evidence type="ECO:0000256" key="2">
    <source>
        <dbReference type="ARBA" id="ARBA00017823"/>
    </source>
</evidence>
<dbReference type="InterPro" id="IPR035890">
    <property type="entry name" value="Anti-sigma-28_factor_FlgM_sf"/>
</dbReference>
<evidence type="ECO:0000256" key="6">
    <source>
        <dbReference type="ARBA" id="ARBA00023163"/>
    </source>
</evidence>
<sequence>MAINNINNLTSNRLQGGSAGQSVSGKSGSDVTATDGRSAPRGDSVSLTSEAQQLQQMQKSLSSSATDNESRVSQIKKAIAAGDYKVDSERVAQKMTAFEGQLDKLLG</sequence>
<dbReference type="GO" id="GO:0045892">
    <property type="term" value="P:negative regulation of DNA-templated transcription"/>
    <property type="evidence" value="ECO:0007669"/>
    <property type="project" value="InterPro"/>
</dbReference>
<dbReference type="AlphaFoldDB" id="A0A5J6WY30"/>
<evidence type="ECO:0000259" key="10">
    <source>
        <dbReference type="Pfam" id="PF04316"/>
    </source>
</evidence>
<feature type="compositionally biased region" description="Low complexity" evidence="9">
    <location>
        <begin position="49"/>
        <end position="65"/>
    </location>
</feature>
<dbReference type="Proteomes" id="UP000594034">
    <property type="component" value="Chromosome"/>
</dbReference>
<gene>
    <name evidence="11" type="primary">flgM</name>
    <name evidence="11" type="ORF">FE240_05620</name>
</gene>
<reference evidence="11 12" key="1">
    <citation type="submission" date="2019-05" db="EMBL/GenBank/DDBJ databases">
        <title>OXA-830, a novel chromosomally encoded expanded-spectrum class D beta-lactamase in Aeromonas simiae.</title>
        <authorList>
            <person name="Zhou W."/>
            <person name="Chen Q."/>
        </authorList>
    </citation>
    <scope>NUCLEOTIDE SEQUENCE [LARGE SCALE GENOMIC DNA]</scope>
    <source>
        <strain evidence="11 12">A6</strain>
    </source>
</reference>
<proteinExistence type="inferred from homology"/>
<dbReference type="KEGG" id="asim:FE240_05620"/>
<protein>
    <recommendedName>
        <fullName evidence="2">Negative regulator of flagellin synthesis</fullName>
    </recommendedName>
    <alternativeName>
        <fullName evidence="8">Anti-sigma-28 factor</fullName>
    </alternativeName>
</protein>
<name>A0A5J6WY30_9GAMM</name>
<dbReference type="InterPro" id="IPR031316">
    <property type="entry name" value="FlgM_C"/>
</dbReference>
<comment type="similarity">
    <text evidence="1">Belongs to the FlgM family.</text>
</comment>
<keyword evidence="11" id="KW-0966">Cell projection</keyword>
<evidence type="ECO:0000313" key="12">
    <source>
        <dbReference type="Proteomes" id="UP000594034"/>
    </source>
</evidence>
<evidence type="ECO:0000256" key="8">
    <source>
        <dbReference type="ARBA" id="ARBA00030117"/>
    </source>
</evidence>
<accession>A0A5J6WY30</accession>
<evidence type="ECO:0000256" key="5">
    <source>
        <dbReference type="ARBA" id="ARBA00023015"/>
    </source>
</evidence>
<dbReference type="InterPro" id="IPR007412">
    <property type="entry name" value="FlgM"/>
</dbReference>
<dbReference type="NCBIfam" id="TIGR03824">
    <property type="entry name" value="FlgM_jcvi"/>
    <property type="match status" value="1"/>
</dbReference>
<organism evidence="11 12">
    <name type="scientific">Aeromonas simiae</name>
    <dbReference type="NCBI Taxonomy" id="218936"/>
    <lineage>
        <taxon>Bacteria</taxon>
        <taxon>Pseudomonadati</taxon>
        <taxon>Pseudomonadota</taxon>
        <taxon>Gammaproteobacteria</taxon>
        <taxon>Aeromonadales</taxon>
        <taxon>Aeromonadaceae</taxon>
        <taxon>Aeromonas</taxon>
    </lineage>
</organism>
<keyword evidence="12" id="KW-1185">Reference proteome</keyword>
<dbReference type="RefSeq" id="WP_193003715.1">
    <property type="nucleotide sequence ID" value="NZ_CP040449.1"/>
</dbReference>
<keyword evidence="6" id="KW-0804">Transcription</keyword>
<evidence type="ECO:0000256" key="1">
    <source>
        <dbReference type="ARBA" id="ARBA00005322"/>
    </source>
</evidence>
<comment type="function">
    <text evidence="7">Responsible for the coupling of flagellin expression to flagellar assembly by preventing expression of the flagellin genes when a component of the middle class of proteins is defective. It negatively regulates flagellar genes by inhibiting the activity of FliA by directly binding to FliA.</text>
</comment>
<dbReference type="SUPFAM" id="SSF101498">
    <property type="entry name" value="Anti-sigma factor FlgM"/>
    <property type="match status" value="1"/>
</dbReference>
<feature type="region of interest" description="Disordered" evidence="9">
    <location>
        <begin position="1"/>
        <end position="72"/>
    </location>
</feature>
<dbReference type="GO" id="GO:0044781">
    <property type="term" value="P:bacterial-type flagellum organization"/>
    <property type="evidence" value="ECO:0007669"/>
    <property type="project" value="UniProtKB-KW"/>
</dbReference>
<evidence type="ECO:0000313" key="11">
    <source>
        <dbReference type="EMBL" id="QFI54215.1"/>
    </source>
</evidence>
<keyword evidence="11" id="KW-0282">Flagellum</keyword>
<keyword evidence="3" id="KW-0678">Repressor</keyword>
<dbReference type="Pfam" id="PF04316">
    <property type="entry name" value="FlgM"/>
    <property type="match status" value="1"/>
</dbReference>
<feature type="compositionally biased region" description="Polar residues" evidence="9">
    <location>
        <begin position="1"/>
        <end position="32"/>
    </location>
</feature>
<keyword evidence="4" id="KW-1005">Bacterial flagellum biogenesis</keyword>
<dbReference type="EMBL" id="CP040449">
    <property type="protein sequence ID" value="QFI54215.1"/>
    <property type="molecule type" value="Genomic_DNA"/>
</dbReference>
<evidence type="ECO:0000256" key="3">
    <source>
        <dbReference type="ARBA" id="ARBA00022491"/>
    </source>
</evidence>